<evidence type="ECO:0000313" key="1">
    <source>
        <dbReference type="EMBL" id="RVT47667.1"/>
    </source>
</evidence>
<sequence length="63" mass="7343">MRRIERELSAKTTEITERLEQLAGRLHELDPAELDQLKRQIDLQLMLFEHPGPESMDGKADKD</sequence>
<dbReference type="EMBL" id="SACT01000014">
    <property type="protein sequence ID" value="RVT47667.1"/>
    <property type="molecule type" value="Genomic_DNA"/>
</dbReference>
<reference evidence="1 2" key="1">
    <citation type="submission" date="2019-01" db="EMBL/GenBank/DDBJ databases">
        <authorList>
            <person name="Chen W.-M."/>
        </authorList>
    </citation>
    <scope>NUCLEOTIDE SEQUENCE [LARGE SCALE GENOMIC DNA]</scope>
    <source>
        <strain evidence="1 2">ICH-3</strain>
    </source>
</reference>
<keyword evidence="2" id="KW-1185">Reference proteome</keyword>
<proteinExistence type="predicted"/>
<evidence type="ECO:0000313" key="2">
    <source>
        <dbReference type="Proteomes" id="UP000288178"/>
    </source>
</evidence>
<protein>
    <submittedName>
        <fullName evidence="1">Uncharacterized protein</fullName>
    </submittedName>
</protein>
<accession>A0A3S2VSQ9</accession>
<comment type="caution">
    <text evidence="1">The sequence shown here is derived from an EMBL/GenBank/DDBJ whole genome shotgun (WGS) entry which is preliminary data.</text>
</comment>
<dbReference type="AlphaFoldDB" id="A0A3S2VSQ9"/>
<name>A0A3S2VSQ9_9BURK</name>
<organism evidence="1 2">
    <name type="scientific">Rubrivivax albus</name>
    <dbReference type="NCBI Taxonomy" id="2499835"/>
    <lineage>
        <taxon>Bacteria</taxon>
        <taxon>Pseudomonadati</taxon>
        <taxon>Pseudomonadota</taxon>
        <taxon>Betaproteobacteria</taxon>
        <taxon>Burkholderiales</taxon>
        <taxon>Sphaerotilaceae</taxon>
        <taxon>Rubrivivax</taxon>
    </lineage>
</organism>
<dbReference type="Proteomes" id="UP000288178">
    <property type="component" value="Unassembled WGS sequence"/>
</dbReference>
<gene>
    <name evidence="1" type="ORF">ENE75_23905</name>
</gene>